<evidence type="ECO:0000313" key="4">
    <source>
        <dbReference type="EMBL" id="SBT24311.1"/>
    </source>
</evidence>
<dbReference type="RefSeq" id="WP_067750315.1">
    <property type="nucleotide sequence ID" value="NZ_LT907988.1"/>
</dbReference>
<dbReference type="PANTHER" id="PTHR43285:SF4">
    <property type="entry name" value="TRANSFERASE"/>
    <property type="match status" value="1"/>
</dbReference>
<keyword evidence="1 4" id="KW-0328">Glycosyltransferase</keyword>
<keyword evidence="6" id="KW-1185">Reference proteome</keyword>
<feature type="domain" description="Glycosyl transferase family 3 N-terminal" evidence="3">
    <location>
        <begin position="5"/>
        <end position="66"/>
    </location>
</feature>
<protein>
    <submittedName>
        <fullName evidence="4">Anthranilate phosphoribosyltransferase like</fullName>
        <ecNumber evidence="4">2.4.2.18</ecNumber>
    </submittedName>
</protein>
<dbReference type="InterPro" id="IPR005940">
    <property type="entry name" value="Anthranilate_Pribosyl_Tfrase"/>
</dbReference>
<dbReference type="PANTHER" id="PTHR43285">
    <property type="entry name" value="ANTHRANILATE PHOSPHORIBOSYLTRANSFERASE"/>
    <property type="match status" value="1"/>
</dbReference>
<dbReference type="STRING" id="1851544.ODI_00513"/>
<reference evidence="5 6" key="2">
    <citation type="submission" date="2017-08" db="EMBL/GenBank/DDBJ databases">
        <authorList>
            <person name="de Groot N.N."/>
        </authorList>
    </citation>
    <scope>NUCLEOTIDE SEQUENCE [LARGE SCALE GENOMIC DNA]</scope>
    <source>
        <strain evidence="5">Orrdi1</strain>
    </source>
</reference>
<evidence type="ECO:0000256" key="2">
    <source>
        <dbReference type="ARBA" id="ARBA00022679"/>
    </source>
</evidence>
<dbReference type="Gene3D" id="3.40.1030.10">
    <property type="entry name" value="Nucleoside phosphorylase/phosphoribosyltransferase catalytic domain"/>
    <property type="match status" value="1"/>
</dbReference>
<dbReference type="KEGG" id="odi:ODI_R2324"/>
<dbReference type="Proteomes" id="UP000078558">
    <property type="component" value="Chromosome I"/>
</dbReference>
<dbReference type="GO" id="GO:0000162">
    <property type="term" value="P:L-tryptophan biosynthetic process"/>
    <property type="evidence" value="ECO:0007669"/>
    <property type="project" value="InterPro"/>
</dbReference>
<dbReference type="EMBL" id="LT907988">
    <property type="protein sequence ID" value="SOE49816.1"/>
    <property type="molecule type" value="Genomic_DNA"/>
</dbReference>
<evidence type="ECO:0000256" key="1">
    <source>
        <dbReference type="ARBA" id="ARBA00022676"/>
    </source>
</evidence>
<dbReference type="SUPFAM" id="SSF47648">
    <property type="entry name" value="Nucleoside phosphorylase/phosphoribosyltransferase N-terminal domain"/>
    <property type="match status" value="1"/>
</dbReference>
<dbReference type="NCBIfam" id="NF006005">
    <property type="entry name" value="PRK08136.1"/>
    <property type="match status" value="1"/>
</dbReference>
<dbReference type="OrthoDB" id="9768896at2"/>
<dbReference type="EC" id="2.4.2.18" evidence="4"/>
<dbReference type="InterPro" id="IPR017459">
    <property type="entry name" value="Glycosyl_Trfase_fam3_N_dom"/>
</dbReference>
<dbReference type="InterPro" id="IPR035902">
    <property type="entry name" value="Nuc_phospho_transferase"/>
</dbReference>
<evidence type="ECO:0000259" key="3">
    <source>
        <dbReference type="Pfam" id="PF02885"/>
    </source>
</evidence>
<gene>
    <name evidence="4" type="ORF">ODI_00513</name>
    <name evidence="5" type="ORF">ODI_R2324</name>
</gene>
<evidence type="ECO:0000313" key="6">
    <source>
        <dbReference type="Proteomes" id="UP000078558"/>
    </source>
</evidence>
<keyword evidence="2 4" id="KW-0808">Transferase</keyword>
<dbReference type="Pfam" id="PF02885">
    <property type="entry name" value="Glycos_trans_3N"/>
    <property type="match status" value="1"/>
</dbReference>
<reference evidence="4 6" key="1">
    <citation type="submission" date="2016-06" db="EMBL/GenBank/DDBJ databases">
        <authorList>
            <person name="Kjaerup R.B."/>
            <person name="Dalgaard T.S."/>
            <person name="Juul-Madsen H.R."/>
        </authorList>
    </citation>
    <scope>NUCLEOTIDE SEQUENCE [LARGE SCALE GENOMIC DNA]</scope>
    <source>
        <strain evidence="4">Orrdi1</strain>
    </source>
</reference>
<sequence length="329" mass="34674">MGISHYLKEIGRGARGAKSLDEIEAEDLFGQVLDREASDLEIGGFCLSMRFKSETPAEMAGFLAATAARITPVPPASDGRATVVLPSYNGSRRLPVLTPLLGLMLVARGLRVVTHAGEPDLARITTAQVLAALGHAALDSVGAVRDDAINVLPLHVFAPQLAWLLGVRKIVGVRNPAHSLVKILNPCAGRALVVGSYTHAPYAGMMDASYRLTGADAMLLRGIEGEPVADGRKLQQIDAYVAGTAYRLQEARDTRMQAVADWPTDLSPATQAAYIEAVLAGRLPVPEPVARQAAHIEDVCAAMTGQRALAAPLAPAWPAKDDAGQADGE</sequence>
<dbReference type="GO" id="GO:0005829">
    <property type="term" value="C:cytosol"/>
    <property type="evidence" value="ECO:0007669"/>
    <property type="project" value="TreeGrafter"/>
</dbReference>
<dbReference type="AlphaFoldDB" id="A0A1C3JYF9"/>
<dbReference type="Gene3D" id="1.20.970.10">
    <property type="entry name" value="Transferase, Pyrimidine Nucleoside Phosphorylase, Chain C"/>
    <property type="match status" value="1"/>
</dbReference>
<accession>A0A1C3JYF9</accession>
<organism evidence="4 6">
    <name type="scientific">Orrella dioscoreae</name>
    <dbReference type="NCBI Taxonomy" id="1851544"/>
    <lineage>
        <taxon>Bacteria</taxon>
        <taxon>Pseudomonadati</taxon>
        <taxon>Pseudomonadota</taxon>
        <taxon>Betaproteobacteria</taxon>
        <taxon>Burkholderiales</taxon>
        <taxon>Alcaligenaceae</taxon>
        <taxon>Orrella</taxon>
    </lineage>
</organism>
<name>A0A1C3JYF9_9BURK</name>
<dbReference type="GO" id="GO:0004048">
    <property type="term" value="F:anthranilate phosphoribosyltransferase activity"/>
    <property type="evidence" value="ECO:0007669"/>
    <property type="project" value="UniProtKB-EC"/>
</dbReference>
<evidence type="ECO:0000313" key="5">
    <source>
        <dbReference type="EMBL" id="SOE49816.1"/>
    </source>
</evidence>
<proteinExistence type="predicted"/>
<dbReference type="EMBL" id="FLRC01000007">
    <property type="protein sequence ID" value="SBT24311.1"/>
    <property type="molecule type" value="Genomic_DNA"/>
</dbReference>
<dbReference type="SUPFAM" id="SSF52418">
    <property type="entry name" value="Nucleoside phosphorylase/phosphoribosyltransferase catalytic domain"/>
    <property type="match status" value="1"/>
</dbReference>
<dbReference type="InterPro" id="IPR036320">
    <property type="entry name" value="Glycosyl_Trfase_fam3_N_dom_sf"/>
</dbReference>